<feature type="transmembrane region" description="Helical" evidence="1">
    <location>
        <begin position="186"/>
        <end position="202"/>
    </location>
</feature>
<protein>
    <submittedName>
        <fullName evidence="2">Uncharacterized protein</fullName>
    </submittedName>
</protein>
<keyword evidence="3" id="KW-1185">Reference proteome</keyword>
<feature type="transmembrane region" description="Helical" evidence="1">
    <location>
        <begin position="313"/>
        <end position="339"/>
    </location>
</feature>
<feature type="transmembrane region" description="Helical" evidence="1">
    <location>
        <begin position="135"/>
        <end position="150"/>
    </location>
</feature>
<keyword evidence="1" id="KW-1133">Transmembrane helix</keyword>
<feature type="transmembrane region" description="Helical" evidence="1">
    <location>
        <begin position="406"/>
        <end position="427"/>
    </location>
</feature>
<reference evidence="2 3" key="1">
    <citation type="submission" date="2017-11" db="EMBL/GenBank/DDBJ databases">
        <title>Isolation and Characterization of Family Methanocellaceae Species from Potential Methane Hydrate Area Offshore Southwestern Taiwan.</title>
        <authorList>
            <person name="Zhang W.-L."/>
            <person name="Chen W.-C."/>
            <person name="Lai M.-C."/>
            <person name="Chen S.-C."/>
        </authorList>
    </citation>
    <scope>NUCLEOTIDE SEQUENCE [LARGE SCALE GENOMIC DNA]</scope>
    <source>
        <strain evidence="2 3">CWC-04</strain>
    </source>
</reference>
<feature type="transmembrane region" description="Helical" evidence="1">
    <location>
        <begin position="156"/>
        <end position="174"/>
    </location>
</feature>
<dbReference type="EMBL" id="PGCK01000005">
    <property type="protein sequence ID" value="MCD1294911.1"/>
    <property type="molecule type" value="Genomic_DNA"/>
</dbReference>
<evidence type="ECO:0000313" key="3">
    <source>
        <dbReference type="Proteomes" id="UP001320159"/>
    </source>
</evidence>
<feature type="transmembrane region" description="Helical" evidence="1">
    <location>
        <begin position="208"/>
        <end position="224"/>
    </location>
</feature>
<name>A0AAP2W7B4_9EURY</name>
<feature type="transmembrane region" description="Helical" evidence="1">
    <location>
        <begin position="245"/>
        <end position="266"/>
    </location>
</feature>
<dbReference type="Proteomes" id="UP001320159">
    <property type="component" value="Unassembled WGS sequence"/>
</dbReference>
<feature type="transmembrane region" description="Helical" evidence="1">
    <location>
        <begin position="6"/>
        <end position="25"/>
    </location>
</feature>
<evidence type="ECO:0000256" key="1">
    <source>
        <dbReference type="SAM" id="Phobius"/>
    </source>
</evidence>
<dbReference type="AlphaFoldDB" id="A0AAP2W7B4"/>
<accession>A0AAP2W7B4</accession>
<comment type="caution">
    <text evidence="2">The sequence shown here is derived from an EMBL/GenBank/DDBJ whole genome shotgun (WGS) entry which is preliminary data.</text>
</comment>
<organism evidence="2 3">
    <name type="scientific">Methanooceanicella nereidis</name>
    <dbReference type="NCBI Taxonomy" id="2052831"/>
    <lineage>
        <taxon>Archaea</taxon>
        <taxon>Methanobacteriati</taxon>
        <taxon>Methanobacteriota</taxon>
        <taxon>Stenosarchaea group</taxon>
        <taxon>Methanomicrobia</taxon>
        <taxon>Methanocellales</taxon>
        <taxon>Methanocellaceae</taxon>
        <taxon>Methanooceanicella</taxon>
    </lineage>
</organism>
<gene>
    <name evidence="2" type="ORF">CUJ83_07860</name>
</gene>
<keyword evidence="1" id="KW-0472">Membrane</keyword>
<feature type="transmembrane region" description="Helical" evidence="1">
    <location>
        <begin position="376"/>
        <end position="394"/>
    </location>
</feature>
<feature type="transmembrane region" description="Helical" evidence="1">
    <location>
        <begin position="351"/>
        <end position="370"/>
    </location>
</feature>
<proteinExistence type="predicted"/>
<sequence>MKNNRLLKILLITIFITISYVMLYFSSNEIYIERFEGIFVGFNELYINNHIRLDNIMLIPLISHNVNGDFGLPLRVQQIIETESYFPCFITLFLTLHYVTGLPTFYLIALPLGVLFIPIAYIAMIKKYINTNNKVIFFLLSIYMVLYLISTRSYGSFYVAVPSLLLVIIIFISIKNNLNMINRKSNYIIILISLISLVHYWHSMFMIIFLYIFTLFFIYLLYYLTKKFNFLNKYNKFLYFHKYNVITLLSILLLATVVVFTFSHLWQSEYISGYISDSSLEDYFVNAITKLFGGKSFYVPYSYNYKSLLYGKVYFISLLSLYALSTFLLITSIFFYLYIYRNNNVVRHKDNLFFALSILISTVIFTFLYYKSNSVSFPQVLLFFPIFGLSLYTYIIKNQKSYKQYILIIITVIMILLSILVTISLVLTNEAGATSLTKYMDTEVSFYWLYNYSDKSNDIIVDFNILGLYLQHESKSEKLALQYKDLSPYSYSVLIGDNVDTINIFHDNYAIIDHSTMQRGLPVHVTTARSLMMPHLNEINNCKNQNKLYMDNCISIYYIN</sequence>
<feature type="transmembrane region" description="Helical" evidence="1">
    <location>
        <begin position="105"/>
        <end position="123"/>
    </location>
</feature>
<keyword evidence="1" id="KW-0812">Transmembrane</keyword>
<evidence type="ECO:0000313" key="2">
    <source>
        <dbReference type="EMBL" id="MCD1294911.1"/>
    </source>
</evidence>